<dbReference type="AlphaFoldDB" id="A0A9P0A2X8"/>
<dbReference type="InterPro" id="IPR000120">
    <property type="entry name" value="Amidase"/>
</dbReference>
<organism evidence="3 4">
    <name type="scientific">Bemisia tabaci</name>
    <name type="common">Sweetpotato whitefly</name>
    <name type="synonym">Aleurodes tabaci</name>
    <dbReference type="NCBI Taxonomy" id="7038"/>
    <lineage>
        <taxon>Eukaryota</taxon>
        <taxon>Metazoa</taxon>
        <taxon>Ecdysozoa</taxon>
        <taxon>Arthropoda</taxon>
        <taxon>Hexapoda</taxon>
        <taxon>Insecta</taxon>
        <taxon>Pterygota</taxon>
        <taxon>Neoptera</taxon>
        <taxon>Paraneoptera</taxon>
        <taxon>Hemiptera</taxon>
        <taxon>Sternorrhyncha</taxon>
        <taxon>Aleyrodoidea</taxon>
        <taxon>Aleyrodidae</taxon>
        <taxon>Aleyrodinae</taxon>
        <taxon>Bemisia</taxon>
    </lineage>
</organism>
<evidence type="ECO:0000313" key="4">
    <source>
        <dbReference type="Proteomes" id="UP001152759"/>
    </source>
</evidence>
<proteinExistence type="inferred from homology"/>
<dbReference type="SUPFAM" id="SSF75304">
    <property type="entry name" value="Amidase signature (AS) enzymes"/>
    <property type="match status" value="1"/>
</dbReference>
<name>A0A9P0A2X8_BEMTA</name>
<dbReference type="GO" id="GO:0003824">
    <property type="term" value="F:catalytic activity"/>
    <property type="evidence" value="ECO:0007669"/>
    <property type="project" value="InterPro"/>
</dbReference>
<dbReference type="EMBL" id="OU963871">
    <property type="protein sequence ID" value="CAH0383287.1"/>
    <property type="molecule type" value="Genomic_DNA"/>
</dbReference>
<comment type="similarity">
    <text evidence="1">Belongs to the amidase family.</text>
</comment>
<dbReference type="InterPro" id="IPR023631">
    <property type="entry name" value="Amidase_dom"/>
</dbReference>
<dbReference type="PANTHER" id="PTHR11895:SF151">
    <property type="entry name" value="GLUTAMYL-TRNA(GLN) AMIDOTRANSFERASE SUBUNIT A"/>
    <property type="match status" value="1"/>
</dbReference>
<sequence>MSQNLQEIQIPDNSSWSADETIAAIKNKSVTVREYISSVLNRAEKTKSLNAFINLLPDYALSTADKIDSAIAAGNPPPLAGLAIVVKDNINLAGFPTTAGTAALQHHRPSTTAPSLEKLIAAGAIVIGKTNLHELSFGVTSTNLQPFAGPARNPYDKHRIPGGSSGGTAVAIAARVVTCGLGTDTAGSVRIPAALTGIVGYRPSVGNGGSQRRYNNDGTVVPISPTCDTIGPMGRSVADITLLDSIITGRSRVEITDLHGLRIGAPTGLWSELDEEVQKSALEAIQRLREAGVILVRDDIPELLALNKTVANVIFFHEILTAIPDYLTTSNVRGIDLKDIVNEIASPDVKAIFETSILNGGHEKTYRDVMKDSRPALQQLYADYFSQKQVEAIIFPTTIFPAARMDQFQSFGDDSIDESLAISTLELFNRNTCPAGTAGLPGLSIPVGLTSNGLPIGIEINGPIGSDDRLLAIGLAAEKILGSLPPPEIC</sequence>
<accession>A0A9P0A2X8</accession>
<dbReference type="InterPro" id="IPR020556">
    <property type="entry name" value="Amidase_CS"/>
</dbReference>
<dbReference type="Gene3D" id="3.90.1300.10">
    <property type="entry name" value="Amidase signature (AS) domain"/>
    <property type="match status" value="1"/>
</dbReference>
<dbReference type="Pfam" id="PF01425">
    <property type="entry name" value="Amidase"/>
    <property type="match status" value="1"/>
</dbReference>
<keyword evidence="4" id="KW-1185">Reference proteome</keyword>
<protein>
    <recommendedName>
        <fullName evidence="2">Amidase domain-containing protein</fullName>
    </recommendedName>
</protein>
<dbReference type="PANTHER" id="PTHR11895">
    <property type="entry name" value="TRANSAMIDASE"/>
    <property type="match status" value="1"/>
</dbReference>
<evidence type="ECO:0000259" key="2">
    <source>
        <dbReference type="Pfam" id="PF01425"/>
    </source>
</evidence>
<dbReference type="Proteomes" id="UP001152759">
    <property type="component" value="Chromosome 10"/>
</dbReference>
<feature type="domain" description="Amidase" evidence="2">
    <location>
        <begin position="35"/>
        <end position="471"/>
    </location>
</feature>
<gene>
    <name evidence="3" type="ORF">BEMITA_LOCUS2748</name>
</gene>
<evidence type="ECO:0000313" key="3">
    <source>
        <dbReference type="EMBL" id="CAH0383287.1"/>
    </source>
</evidence>
<dbReference type="PROSITE" id="PS00571">
    <property type="entry name" value="AMIDASES"/>
    <property type="match status" value="1"/>
</dbReference>
<dbReference type="InterPro" id="IPR036928">
    <property type="entry name" value="AS_sf"/>
</dbReference>
<evidence type="ECO:0000256" key="1">
    <source>
        <dbReference type="ARBA" id="ARBA00009199"/>
    </source>
</evidence>
<reference evidence="3" key="1">
    <citation type="submission" date="2021-12" db="EMBL/GenBank/DDBJ databases">
        <authorList>
            <person name="King R."/>
        </authorList>
    </citation>
    <scope>NUCLEOTIDE SEQUENCE</scope>
</reference>
<dbReference type="KEGG" id="btab:109042319"/>